<evidence type="ECO:0000313" key="1">
    <source>
        <dbReference type="EMBL" id="GAI03908.1"/>
    </source>
</evidence>
<dbReference type="AlphaFoldDB" id="X1KBB8"/>
<sequence length="220" mass="25263">MIGVSYAHSFYLFFKFGIKVPDVYFEIDKDIASIIEKYSINPLLELKNLNLYTLANMAIEEIENVASVNCSRMELKGMVYKSSPQDKAFYGELQEDIKNAFGVKTEEIHAPLANFEFIMSKPYGKEWGRNIVSTIPLDDILQAIKSSLNKDNGRFLRDTIKKGLNREVALEDIDSRITVEYRNEAERQGIFRVVVMVKENETDLFKPYVLGYQCANAIFL</sequence>
<comment type="caution">
    <text evidence="1">The sequence shown here is derived from an EMBL/GenBank/DDBJ whole genome shotgun (WGS) entry which is preliminary data.</text>
</comment>
<organism evidence="1">
    <name type="scientific">marine sediment metagenome</name>
    <dbReference type="NCBI Taxonomy" id="412755"/>
    <lineage>
        <taxon>unclassified sequences</taxon>
        <taxon>metagenomes</taxon>
        <taxon>ecological metagenomes</taxon>
    </lineage>
</organism>
<dbReference type="EMBL" id="BARV01005814">
    <property type="protein sequence ID" value="GAI03908.1"/>
    <property type="molecule type" value="Genomic_DNA"/>
</dbReference>
<gene>
    <name evidence="1" type="ORF">S06H3_11824</name>
</gene>
<name>X1KBB8_9ZZZZ</name>
<protein>
    <submittedName>
        <fullName evidence="1">Uncharacterized protein</fullName>
    </submittedName>
</protein>
<reference evidence="1" key="1">
    <citation type="journal article" date="2014" name="Front. Microbiol.">
        <title>High frequency of phylogenetically diverse reductive dehalogenase-homologous genes in deep subseafloor sedimentary metagenomes.</title>
        <authorList>
            <person name="Kawai M."/>
            <person name="Futagami T."/>
            <person name="Toyoda A."/>
            <person name="Takaki Y."/>
            <person name="Nishi S."/>
            <person name="Hori S."/>
            <person name="Arai W."/>
            <person name="Tsubouchi T."/>
            <person name="Morono Y."/>
            <person name="Uchiyama I."/>
            <person name="Ito T."/>
            <person name="Fujiyama A."/>
            <person name="Inagaki F."/>
            <person name="Takami H."/>
        </authorList>
    </citation>
    <scope>NUCLEOTIDE SEQUENCE</scope>
    <source>
        <strain evidence="1">Expedition CK06-06</strain>
    </source>
</reference>
<accession>X1KBB8</accession>
<feature type="non-terminal residue" evidence="1">
    <location>
        <position position="220"/>
    </location>
</feature>
<proteinExistence type="predicted"/>